<dbReference type="FunFam" id="3.40.50.720:FF:000213">
    <property type="entry name" value="Putative 2-hydroxyacid dehydrogenase"/>
    <property type="match status" value="1"/>
</dbReference>
<dbReference type="BioCyc" id="AURANTIMONAS:SI859A1_00645-MONOMER"/>
<dbReference type="CDD" id="cd12156">
    <property type="entry name" value="HPPR"/>
    <property type="match status" value="1"/>
</dbReference>
<evidence type="ECO:0000259" key="6">
    <source>
        <dbReference type="Pfam" id="PF02826"/>
    </source>
</evidence>
<feature type="domain" description="D-isomer specific 2-hydroxyacid dehydrogenase catalytic" evidence="5">
    <location>
        <begin position="13"/>
        <end position="314"/>
    </location>
</feature>
<proteinExistence type="inferred from homology"/>
<evidence type="ECO:0000256" key="3">
    <source>
        <dbReference type="ARBA" id="ARBA00023027"/>
    </source>
</evidence>
<dbReference type="InterPro" id="IPR006140">
    <property type="entry name" value="D-isomer_DH_NAD-bd"/>
</dbReference>
<reference evidence="7 8" key="1">
    <citation type="journal article" date="2008" name="Appl. Environ. Microbiol.">
        <title>Genomic insights into Mn(II) oxidation by the marine alphaproteobacterium Aurantimonas sp. strain SI85-9A1.</title>
        <authorList>
            <person name="Dick G.J."/>
            <person name="Podell S."/>
            <person name="Johnson H.A."/>
            <person name="Rivera-Espinoza Y."/>
            <person name="Bernier-Latmani R."/>
            <person name="McCarthy J.K."/>
            <person name="Torpey J.W."/>
            <person name="Clement B.G."/>
            <person name="Gaasterland T."/>
            <person name="Tebo B.M."/>
        </authorList>
    </citation>
    <scope>NUCLEOTIDE SEQUENCE [LARGE SCALE GENOMIC DNA]</scope>
    <source>
        <strain evidence="7 8">SI85-9A1</strain>
    </source>
</reference>
<dbReference type="HOGENOM" id="CLU_019796_1_2_5"/>
<accession>Q1YKJ8</accession>
<dbReference type="InterPro" id="IPR029752">
    <property type="entry name" value="D-isomer_DH_CS1"/>
</dbReference>
<dbReference type="AlphaFoldDB" id="Q1YKJ8"/>
<keyword evidence="1" id="KW-0521">NADP</keyword>
<dbReference type="InterPro" id="IPR006139">
    <property type="entry name" value="D-isomer_2_OHA_DH_cat_dom"/>
</dbReference>
<dbReference type="RefSeq" id="WP_009208520.1">
    <property type="nucleotide sequence ID" value="NZ_BBWP01000013.1"/>
</dbReference>
<dbReference type="GO" id="GO:0051287">
    <property type="term" value="F:NAD binding"/>
    <property type="evidence" value="ECO:0007669"/>
    <property type="project" value="InterPro"/>
</dbReference>
<dbReference type="Pfam" id="PF00389">
    <property type="entry name" value="2-Hacid_dh"/>
    <property type="match status" value="1"/>
</dbReference>
<dbReference type="OrthoDB" id="9793626at2"/>
<evidence type="ECO:0000256" key="1">
    <source>
        <dbReference type="ARBA" id="ARBA00022857"/>
    </source>
</evidence>
<organism evidence="7 8">
    <name type="scientific">Aurantimonas manganoxydans (strain ATCC BAA-1229 / DSM 21871 / SI85-9A1)</name>
    <dbReference type="NCBI Taxonomy" id="287752"/>
    <lineage>
        <taxon>Bacteria</taxon>
        <taxon>Pseudomonadati</taxon>
        <taxon>Pseudomonadota</taxon>
        <taxon>Alphaproteobacteria</taxon>
        <taxon>Hyphomicrobiales</taxon>
        <taxon>Aurantimonadaceae</taxon>
        <taxon>Aurantimonas</taxon>
    </lineage>
</organism>
<protein>
    <submittedName>
        <fullName evidence="7">2-hydroxyacid dehydrogenase</fullName>
    </submittedName>
</protein>
<sequence>MSDLSAVTILVPGKMNPDTLDTLKATFDVEHLAGRKLEDLSEERRQAIRGIAQMGQVPAAMIDALPNLELIANFGVGYDGVDTAHATKKGVVVTNTPEVLTEEVADITLALVLMTTRELGAAERHLREGKWESEGPYPLTQTTLRGRTAGIMGLGRIGLAIARRLEGFDVKIEYHNRSKRDDVAYPYHADLLSLAKSVDTLIVAAPGGASTEKAVNAEVLKALGSDGILVNIGRGTTVDEPALIEALENGTIRGAGLDVFEKEPHVPERLKALPNTVLLPHVGSASRHTRAEMGKLVVGNLVEWFSGRAPVTPVSESVEAGIARKG</sequence>
<name>Q1YKJ8_AURMS</name>
<dbReference type="Pfam" id="PF02826">
    <property type="entry name" value="2-Hacid_dh_C"/>
    <property type="match status" value="1"/>
</dbReference>
<feature type="domain" description="D-isomer specific 2-hydroxyacid dehydrogenase NAD-binding" evidence="6">
    <location>
        <begin position="109"/>
        <end position="283"/>
    </location>
</feature>
<dbReference type="PANTHER" id="PTHR10996:SF178">
    <property type="entry name" value="2-HYDROXYACID DEHYDROGENASE YGL185C-RELATED"/>
    <property type="match status" value="1"/>
</dbReference>
<dbReference type="SUPFAM" id="SSF51735">
    <property type="entry name" value="NAD(P)-binding Rossmann-fold domains"/>
    <property type="match status" value="1"/>
</dbReference>
<keyword evidence="8" id="KW-1185">Reference proteome</keyword>
<dbReference type="PANTHER" id="PTHR10996">
    <property type="entry name" value="2-HYDROXYACID DEHYDROGENASE-RELATED"/>
    <property type="match status" value="1"/>
</dbReference>
<evidence type="ECO:0000313" key="8">
    <source>
        <dbReference type="Proteomes" id="UP000000321"/>
    </source>
</evidence>
<dbReference type="GO" id="GO:0005829">
    <property type="term" value="C:cytosol"/>
    <property type="evidence" value="ECO:0007669"/>
    <property type="project" value="TreeGrafter"/>
</dbReference>
<dbReference type="PROSITE" id="PS00065">
    <property type="entry name" value="D_2_HYDROXYACID_DH_1"/>
    <property type="match status" value="1"/>
</dbReference>
<dbReference type="Gene3D" id="3.40.50.720">
    <property type="entry name" value="NAD(P)-binding Rossmann-like Domain"/>
    <property type="match status" value="2"/>
</dbReference>
<keyword evidence="2 4" id="KW-0560">Oxidoreductase</keyword>
<evidence type="ECO:0000313" key="7">
    <source>
        <dbReference type="EMBL" id="EAS50525.1"/>
    </source>
</evidence>
<dbReference type="InterPro" id="IPR036291">
    <property type="entry name" value="NAD(P)-bd_dom_sf"/>
</dbReference>
<dbReference type="EMBL" id="AAPJ01000002">
    <property type="protein sequence ID" value="EAS50525.1"/>
    <property type="molecule type" value="Genomic_DNA"/>
</dbReference>
<comment type="caution">
    <text evidence="7">The sequence shown here is derived from an EMBL/GenBank/DDBJ whole genome shotgun (WGS) entry which is preliminary data.</text>
</comment>
<dbReference type="Proteomes" id="UP000000321">
    <property type="component" value="Unassembled WGS sequence"/>
</dbReference>
<dbReference type="InterPro" id="IPR050223">
    <property type="entry name" value="D-isomer_2-hydroxyacid_DH"/>
</dbReference>
<gene>
    <name evidence="7" type="ORF">SI859A1_00645</name>
</gene>
<evidence type="ECO:0000256" key="2">
    <source>
        <dbReference type="ARBA" id="ARBA00023002"/>
    </source>
</evidence>
<evidence type="ECO:0000259" key="5">
    <source>
        <dbReference type="Pfam" id="PF00389"/>
    </source>
</evidence>
<dbReference type="GO" id="GO:0030267">
    <property type="term" value="F:glyoxylate reductase (NADPH) activity"/>
    <property type="evidence" value="ECO:0007669"/>
    <property type="project" value="TreeGrafter"/>
</dbReference>
<dbReference type="GO" id="GO:0016618">
    <property type="term" value="F:hydroxypyruvate reductase [NAD(P)H] activity"/>
    <property type="evidence" value="ECO:0007669"/>
    <property type="project" value="TreeGrafter"/>
</dbReference>
<dbReference type="SUPFAM" id="SSF52283">
    <property type="entry name" value="Formate/glycerate dehydrogenase catalytic domain-like"/>
    <property type="match status" value="1"/>
</dbReference>
<evidence type="ECO:0000256" key="4">
    <source>
        <dbReference type="RuleBase" id="RU003719"/>
    </source>
</evidence>
<keyword evidence="3" id="KW-0520">NAD</keyword>
<comment type="similarity">
    <text evidence="4">Belongs to the D-isomer specific 2-hydroxyacid dehydrogenase family.</text>
</comment>